<gene>
    <name evidence="4" type="ORF">GA0061094_0884</name>
</gene>
<proteinExistence type="predicted"/>
<dbReference type="Pfam" id="PF14559">
    <property type="entry name" value="TPR_19"/>
    <property type="match status" value="2"/>
</dbReference>
<dbReference type="SUPFAM" id="SSF48452">
    <property type="entry name" value="TPR-like"/>
    <property type="match status" value="2"/>
</dbReference>
<dbReference type="RefSeq" id="WP_058297633.1">
    <property type="nucleotide sequence ID" value="NZ_FMAU01000001.1"/>
</dbReference>
<sequence>MSHSEKMLTSLEEGNLDEAKKHFNETLKFGSHEEKFSLAEELHHLGFLNEAKELYENLLLYYPGEGELIIELAEVLVEMDKEEEAIELLSHIEEDDSSYPRALLLMADLYQMQGLFEVSEQKLLQAKGLLPDEPVILFGLGELYAETGRFLEAIRYYTQLVDKGITEIGGTYIHQRLAEAYSVGGSFEEALGHYEKAIEEHLEINTLFGFAFTAYQAGYYETAIEKLVSVKELDPDYHSVYLLLAKAYEHEEELDKSLETIREGIKQDEFNKELSLFGGKISLKLGLDEQAEAYLRNSLALDPGYLEAALLINKLFFTQDRFDDVLEIAAMLAAEGEEEPQLAWDLAKAYEGLEQYNDALKQYRAAYTYFKNHEDFLIEYGQFLMEEGLRKEALEIYNRLLDMDPSNDEWQDLIERLQE</sequence>
<name>A0A0V8HLM8_9BACI</name>
<dbReference type="InterPro" id="IPR019734">
    <property type="entry name" value="TPR_rpt"/>
</dbReference>
<reference evidence="5" key="1">
    <citation type="submission" date="2016-08" db="EMBL/GenBank/DDBJ databases">
        <authorList>
            <person name="Varghese N."/>
            <person name="Submissions Spin"/>
        </authorList>
    </citation>
    <scope>NUCLEOTIDE SEQUENCE [LARGE SCALE GENOMIC DNA]</scope>
    <source>
        <strain evidence="5">SGD-1123</strain>
    </source>
</reference>
<dbReference type="Pfam" id="PF13176">
    <property type="entry name" value="TPR_7"/>
    <property type="match status" value="1"/>
</dbReference>
<protein>
    <submittedName>
        <fullName evidence="4">Tetratricopeptide repeat-containing protein</fullName>
    </submittedName>
</protein>
<dbReference type="InterPro" id="IPR011990">
    <property type="entry name" value="TPR-like_helical_dom_sf"/>
</dbReference>
<dbReference type="PROSITE" id="PS50005">
    <property type="entry name" value="TPR"/>
    <property type="match status" value="1"/>
</dbReference>
<organism evidence="4 5">
    <name type="scientific">[Bacillus] enclensis</name>
    <dbReference type="NCBI Taxonomy" id="1402860"/>
    <lineage>
        <taxon>Bacteria</taxon>
        <taxon>Bacillati</taxon>
        <taxon>Bacillota</taxon>
        <taxon>Bacilli</taxon>
        <taxon>Bacillales</taxon>
        <taxon>Bacillaceae</taxon>
        <taxon>Rossellomorea</taxon>
    </lineage>
</organism>
<dbReference type="Proteomes" id="UP000181997">
    <property type="component" value="Unassembled WGS sequence"/>
</dbReference>
<feature type="repeat" description="TPR" evidence="3">
    <location>
        <begin position="374"/>
        <end position="407"/>
    </location>
</feature>
<dbReference type="InterPro" id="IPR051012">
    <property type="entry name" value="CellSynth/LPSAsmb/PSIAsmb"/>
</dbReference>
<keyword evidence="5" id="KW-1185">Reference proteome</keyword>
<dbReference type="Gene3D" id="1.25.40.10">
    <property type="entry name" value="Tetratricopeptide repeat domain"/>
    <property type="match status" value="3"/>
</dbReference>
<evidence type="ECO:0000256" key="3">
    <source>
        <dbReference type="PROSITE-ProRule" id="PRU00339"/>
    </source>
</evidence>
<evidence type="ECO:0000256" key="2">
    <source>
        <dbReference type="ARBA" id="ARBA00022803"/>
    </source>
</evidence>
<accession>A0A0V8HLM8</accession>
<evidence type="ECO:0000256" key="1">
    <source>
        <dbReference type="ARBA" id="ARBA00022737"/>
    </source>
</evidence>
<dbReference type="OrthoDB" id="2080803at2"/>
<dbReference type="AlphaFoldDB" id="A0A0V8HLM8"/>
<dbReference type="SMART" id="SM00028">
    <property type="entry name" value="TPR"/>
    <property type="match status" value="8"/>
</dbReference>
<dbReference type="PANTHER" id="PTHR45586">
    <property type="entry name" value="TPR REPEAT-CONTAINING PROTEIN PA4667"/>
    <property type="match status" value="1"/>
</dbReference>
<dbReference type="EMBL" id="FMAU01000001">
    <property type="protein sequence ID" value="SCB84361.1"/>
    <property type="molecule type" value="Genomic_DNA"/>
</dbReference>
<evidence type="ECO:0000313" key="5">
    <source>
        <dbReference type="Proteomes" id="UP000181997"/>
    </source>
</evidence>
<keyword evidence="2 3" id="KW-0802">TPR repeat</keyword>
<evidence type="ECO:0000313" key="4">
    <source>
        <dbReference type="EMBL" id="SCB84361.1"/>
    </source>
</evidence>
<dbReference type="PANTHER" id="PTHR45586:SF1">
    <property type="entry name" value="LIPOPOLYSACCHARIDE ASSEMBLY PROTEIN B"/>
    <property type="match status" value="1"/>
</dbReference>
<keyword evidence="1" id="KW-0677">Repeat</keyword>